<name>A0A354YX87_9FIRM</name>
<sequence>AKTKNQLCLVICGNLCLVRLALLNGKPHKAFSLLNKLRTEVETAAHPVLFNSVDIAAAYIYGILDKLEQIPYWLQDEDFSRCNLFYQGIGINYTAVGQAAVLRKSYAELEVIVETIREIYKPNNHIFGLIYVGIYDAIAKKHLYGLEKAGQALLPAITMAAADAIITPFAENLPELYPVLQSMPPQEHRSWINQVLKLGERFMQSWKIINEQEHIPPLTEREREVLTLLVKAAPKKKLP</sequence>
<dbReference type="EMBL" id="DNZF01000114">
    <property type="protein sequence ID" value="HBK53326.1"/>
    <property type="molecule type" value="Genomic_DNA"/>
</dbReference>
<dbReference type="Proteomes" id="UP000263273">
    <property type="component" value="Unassembled WGS sequence"/>
</dbReference>
<dbReference type="InterPro" id="IPR011990">
    <property type="entry name" value="TPR-like_helical_dom_sf"/>
</dbReference>
<dbReference type="AlphaFoldDB" id="A0A354YX87"/>
<dbReference type="STRING" id="378794.GCA_001570625_01770"/>
<accession>A0A354YX87</accession>
<comment type="caution">
    <text evidence="1">The sequence shown here is derived from an EMBL/GenBank/DDBJ whole genome shotgun (WGS) entry which is preliminary data.</text>
</comment>
<proteinExistence type="predicted"/>
<gene>
    <name evidence="1" type="ORF">DDZ44_05265</name>
</gene>
<feature type="non-terminal residue" evidence="1">
    <location>
        <position position="1"/>
    </location>
</feature>
<dbReference type="Gene3D" id="1.25.40.10">
    <property type="entry name" value="Tetratricopeptide repeat domain"/>
    <property type="match status" value="1"/>
</dbReference>
<evidence type="ECO:0000313" key="1">
    <source>
        <dbReference type="EMBL" id="HBK53326.1"/>
    </source>
</evidence>
<protein>
    <submittedName>
        <fullName evidence="1">Uncharacterized protein</fullName>
    </submittedName>
</protein>
<organism evidence="1 2">
    <name type="scientific">Syntrophomonas wolfei</name>
    <dbReference type="NCBI Taxonomy" id="863"/>
    <lineage>
        <taxon>Bacteria</taxon>
        <taxon>Bacillati</taxon>
        <taxon>Bacillota</taxon>
        <taxon>Clostridia</taxon>
        <taxon>Eubacteriales</taxon>
        <taxon>Syntrophomonadaceae</taxon>
        <taxon>Syntrophomonas</taxon>
    </lineage>
</organism>
<evidence type="ECO:0000313" key="2">
    <source>
        <dbReference type="Proteomes" id="UP000263273"/>
    </source>
</evidence>
<reference evidence="1 2" key="1">
    <citation type="journal article" date="2018" name="Nat. Biotechnol.">
        <title>A standardized bacterial taxonomy based on genome phylogeny substantially revises the tree of life.</title>
        <authorList>
            <person name="Parks D.H."/>
            <person name="Chuvochina M."/>
            <person name="Waite D.W."/>
            <person name="Rinke C."/>
            <person name="Skarshewski A."/>
            <person name="Chaumeil P.A."/>
            <person name="Hugenholtz P."/>
        </authorList>
    </citation>
    <scope>NUCLEOTIDE SEQUENCE [LARGE SCALE GENOMIC DNA]</scope>
    <source>
        <strain evidence="1">UBA10948</strain>
    </source>
</reference>